<protein>
    <recommendedName>
        <fullName evidence="3">C2H2-type domain-containing protein</fullName>
    </recommendedName>
</protein>
<feature type="domain" description="C2H2-type" evidence="3">
    <location>
        <begin position="269"/>
        <end position="297"/>
    </location>
</feature>
<evidence type="ECO:0000256" key="1">
    <source>
        <dbReference type="PROSITE-ProRule" id="PRU00042"/>
    </source>
</evidence>
<gene>
    <name evidence="4" type="ORF">VP1G_03351</name>
</gene>
<sequence>MRDKATPDEDVLDWNSDASTIVAFSPAYREQSIRPPKPNFEMPPDKATYHGISKTEDCSSFDPTHNHMYGSGISDDQSYGTMVNSEFHNYMAEPNFDALASALTPVAETIQEEDEGPETTETESPWPSLYSEDTPIMDQDHHLTPFKKEYLEVVMFKFDEFQKTSPGDINENYDGQQSSPVDFNNRGQGESSSNNSGKRPLSSSGSNTGSGGTSTSGRSSKRRAVERRFTFACPFAKKDPIRHRECYHKILTRIRDVKQHITRCHYLPVYCPRCMETFDDESARDTHIRSISCQERPFVQFEGCSKSQRDQLSHRVSQKLPQEKQWYTVFDILFPGHPHPLSPLVDREIFEPMAAFRDFMTDQGPSLMLDFFNSRGVALDCQPQEERDLLSLQQTIIREGLEIILSKAMPALSKQLSNNSATETVALQPPEPTLPAAQAASTLTSEEANEIRRNQDFILETRLNNQVQASGGIWSNSTRGVQADVTGSFFDSVITEEPQLDENGGQLGFSESNPGLDLSISNFRPPEPNEMFDFATSAEWSLSGVFPGFQTGT</sequence>
<dbReference type="AlphaFoldDB" id="A0A194UWD9"/>
<feature type="compositionally biased region" description="Acidic residues" evidence="2">
    <location>
        <begin position="110"/>
        <end position="121"/>
    </location>
</feature>
<dbReference type="InterPro" id="IPR013087">
    <property type="entry name" value="Znf_C2H2_type"/>
</dbReference>
<feature type="region of interest" description="Disordered" evidence="2">
    <location>
        <begin position="109"/>
        <end position="138"/>
    </location>
</feature>
<keyword evidence="1" id="KW-0862">Zinc</keyword>
<feature type="region of interest" description="Disordered" evidence="2">
    <location>
        <begin position="26"/>
        <end position="51"/>
    </location>
</feature>
<keyword evidence="1" id="KW-0479">Metal-binding</keyword>
<feature type="region of interest" description="Disordered" evidence="2">
    <location>
        <begin position="166"/>
        <end position="223"/>
    </location>
</feature>
<keyword evidence="5" id="KW-1185">Reference proteome</keyword>
<proteinExistence type="predicted"/>
<dbReference type="EMBL" id="KN714685">
    <property type="protein sequence ID" value="KUI56010.1"/>
    <property type="molecule type" value="Genomic_DNA"/>
</dbReference>
<dbReference type="Proteomes" id="UP000078576">
    <property type="component" value="Unassembled WGS sequence"/>
</dbReference>
<reference evidence="5" key="1">
    <citation type="submission" date="2014-12" db="EMBL/GenBank/DDBJ databases">
        <title>Genome Sequence of Valsa Canker Pathogens Uncovers a Specific Adaption of Colonization on Woody Bark.</title>
        <authorList>
            <person name="Yin Z."/>
            <person name="Liu H."/>
            <person name="Gao X."/>
            <person name="Li Z."/>
            <person name="Song N."/>
            <person name="Ke X."/>
            <person name="Dai Q."/>
            <person name="Wu Y."/>
            <person name="Sun Y."/>
            <person name="Xu J.-R."/>
            <person name="Kang Z.K."/>
            <person name="Wang L."/>
            <person name="Huang L."/>
        </authorList>
    </citation>
    <scope>NUCLEOTIDE SEQUENCE [LARGE SCALE GENOMIC DNA]</scope>
    <source>
        <strain evidence="5">SXYL134</strain>
    </source>
</reference>
<dbReference type="STRING" id="694573.A0A194UWD9"/>
<evidence type="ECO:0000256" key="2">
    <source>
        <dbReference type="SAM" id="MobiDB-lite"/>
    </source>
</evidence>
<evidence type="ECO:0000259" key="3">
    <source>
        <dbReference type="PROSITE" id="PS50157"/>
    </source>
</evidence>
<feature type="compositionally biased region" description="Polar residues" evidence="2">
    <location>
        <begin position="166"/>
        <end position="197"/>
    </location>
</feature>
<dbReference type="OrthoDB" id="3521097at2759"/>
<evidence type="ECO:0000313" key="4">
    <source>
        <dbReference type="EMBL" id="KUI56010.1"/>
    </source>
</evidence>
<dbReference type="PROSITE" id="PS50157">
    <property type="entry name" value="ZINC_FINGER_C2H2_2"/>
    <property type="match status" value="1"/>
</dbReference>
<organism evidence="4 5">
    <name type="scientific">Cytospora mali</name>
    <name type="common">Apple Valsa canker fungus</name>
    <name type="synonym">Valsa mali</name>
    <dbReference type="NCBI Taxonomy" id="578113"/>
    <lineage>
        <taxon>Eukaryota</taxon>
        <taxon>Fungi</taxon>
        <taxon>Dikarya</taxon>
        <taxon>Ascomycota</taxon>
        <taxon>Pezizomycotina</taxon>
        <taxon>Sordariomycetes</taxon>
        <taxon>Sordariomycetidae</taxon>
        <taxon>Diaporthales</taxon>
        <taxon>Cytosporaceae</taxon>
        <taxon>Cytospora</taxon>
    </lineage>
</organism>
<dbReference type="PANTHER" id="PTHR38166">
    <property type="entry name" value="C2H2-TYPE DOMAIN-CONTAINING PROTEIN-RELATED"/>
    <property type="match status" value="1"/>
</dbReference>
<name>A0A194UWD9_CYTMA</name>
<dbReference type="GO" id="GO:0008270">
    <property type="term" value="F:zinc ion binding"/>
    <property type="evidence" value="ECO:0007669"/>
    <property type="project" value="UniProtKB-KW"/>
</dbReference>
<keyword evidence="1" id="KW-0863">Zinc-finger</keyword>
<evidence type="ECO:0000313" key="5">
    <source>
        <dbReference type="Proteomes" id="UP000078576"/>
    </source>
</evidence>
<dbReference type="PANTHER" id="PTHR38166:SF1">
    <property type="entry name" value="C2H2-TYPE DOMAIN-CONTAINING PROTEIN"/>
    <property type="match status" value="1"/>
</dbReference>
<accession>A0A194UWD9</accession>